<comment type="function">
    <text evidence="7">Part of an energy-coupled inorganic carbon pump.</text>
</comment>
<dbReference type="Pfam" id="PF00361">
    <property type="entry name" value="Proton_antipo_M"/>
    <property type="match status" value="1"/>
</dbReference>
<comment type="subcellular location">
    <subcellularLocation>
        <location evidence="7">Cell membrane</location>
        <topology evidence="7">Multi-pass membrane protein</topology>
    </subcellularLocation>
    <subcellularLocation>
        <location evidence="1">Endomembrane system</location>
        <topology evidence="1">Multi-pass membrane protein</topology>
    </subcellularLocation>
    <subcellularLocation>
        <location evidence="8">Membrane</location>
        <topology evidence="8">Multi-pass membrane protein</topology>
    </subcellularLocation>
</comment>
<keyword evidence="4 7" id="KW-0812">Transmembrane</keyword>
<evidence type="ECO:0000313" key="11">
    <source>
        <dbReference type="Proteomes" id="UP000663814"/>
    </source>
</evidence>
<proteinExistence type="inferred from homology"/>
<dbReference type="EMBL" id="JAERPS020000006">
    <property type="protein sequence ID" value="MBZ9613101.1"/>
    <property type="molecule type" value="Genomic_DNA"/>
</dbReference>
<evidence type="ECO:0000256" key="5">
    <source>
        <dbReference type="ARBA" id="ARBA00022989"/>
    </source>
</evidence>
<keyword evidence="2 7" id="KW-0813">Transport</keyword>
<dbReference type="RefSeq" id="WP_205311809.1">
    <property type="nucleotide sequence ID" value="NZ_JAERPS020000006.1"/>
</dbReference>
<feature type="transmembrane region" description="Helical" evidence="7">
    <location>
        <begin position="160"/>
        <end position="178"/>
    </location>
</feature>
<dbReference type="InterPro" id="IPR003945">
    <property type="entry name" value="NU5C-like"/>
</dbReference>
<feature type="transmembrane region" description="Helical" evidence="7">
    <location>
        <begin position="32"/>
        <end position="52"/>
    </location>
</feature>
<keyword evidence="5 7" id="KW-1133">Transmembrane helix</keyword>
<dbReference type="PANTHER" id="PTHR42829">
    <property type="entry name" value="NADH-UBIQUINONE OXIDOREDUCTASE CHAIN 5"/>
    <property type="match status" value="1"/>
</dbReference>
<dbReference type="HAMAP" id="MF_00862">
    <property type="entry name" value="DabB"/>
    <property type="match status" value="1"/>
</dbReference>
<evidence type="ECO:0000256" key="1">
    <source>
        <dbReference type="ARBA" id="ARBA00004127"/>
    </source>
</evidence>
<evidence type="ECO:0000256" key="3">
    <source>
        <dbReference type="ARBA" id="ARBA00022475"/>
    </source>
</evidence>
<accession>A0ABS7XCL8</accession>
<feature type="transmembrane region" description="Helical" evidence="7">
    <location>
        <begin position="224"/>
        <end position="243"/>
    </location>
</feature>
<evidence type="ECO:0000256" key="6">
    <source>
        <dbReference type="ARBA" id="ARBA00023136"/>
    </source>
</evidence>
<feature type="transmembrane region" description="Helical" evidence="7">
    <location>
        <begin position="370"/>
        <end position="387"/>
    </location>
</feature>
<evidence type="ECO:0000256" key="8">
    <source>
        <dbReference type="RuleBase" id="RU000320"/>
    </source>
</evidence>
<dbReference type="PRINTS" id="PR01434">
    <property type="entry name" value="NADHDHGNASE5"/>
</dbReference>
<feature type="domain" description="NADH:quinone oxidoreductase/Mrp antiporter transmembrane" evidence="9">
    <location>
        <begin position="81"/>
        <end position="300"/>
    </location>
</feature>
<feature type="transmembrane region" description="Helical" evidence="7">
    <location>
        <begin position="341"/>
        <end position="358"/>
    </location>
</feature>
<comment type="similarity">
    <text evidence="7">Belongs to the inorganic carbon transporter (TC 9.A.2) DabB family.</text>
</comment>
<sequence length="477" mass="51806">MYFTYTIALRTIAPVYSGSGCTMQMLFTINSFKLVLLALVALLAVVIWRYSATALAGETDKPRFMRALAATLAAVVFTLLSNHLLLFWLGWVGISLALQQLLLFYPERPRAQLAAHKKALSARLGETLLALAFALLYLQFDTASISQINQLLSSADAANPMLHSAAVLLVLVALLKCAQLPLHGWLIQVVEAPTPVSALLHAGIINLGGILLLLFAPLLGYSAIASSLLLITALVSTVLAALIMSTRISIKVRLAWSTVAQMGLMLVEIALGLYTLALLHLLAHSCYKAYAFLHSGNAVNHYLAAQLAGQTQPRAWHWLLSLLLAAGLLGLTQLLLPLASLSSAVLLVLAITVLLAPALMNADNRRMQRLLLALAYAIGLLALYFSLKTLLQPVMPTPHSISLAADLLSSIAFAGLFILALLLRYQSHHKTMNKVFIWLNAGGYLDEWATRITLKIWPYSARQAAEEHKMAALQELK</sequence>
<feature type="transmembrane region" description="Helical" evidence="7">
    <location>
        <begin position="86"/>
        <end position="104"/>
    </location>
</feature>
<gene>
    <name evidence="7" type="primary">dabB</name>
    <name evidence="10" type="ORF">I4W93_016040</name>
</gene>
<evidence type="ECO:0000313" key="10">
    <source>
        <dbReference type="EMBL" id="MBZ9613101.1"/>
    </source>
</evidence>
<evidence type="ECO:0000256" key="4">
    <source>
        <dbReference type="ARBA" id="ARBA00022692"/>
    </source>
</evidence>
<feature type="transmembrane region" description="Helical" evidence="7">
    <location>
        <begin position="198"/>
        <end position="218"/>
    </location>
</feature>
<dbReference type="InterPro" id="IPR001750">
    <property type="entry name" value="ND/Mrp_TM"/>
</dbReference>
<dbReference type="InterPro" id="IPR046396">
    <property type="entry name" value="Transporter_DabB"/>
</dbReference>
<keyword evidence="3 7" id="KW-1003">Cell membrane</keyword>
<dbReference type="NCBIfam" id="NF006029">
    <property type="entry name" value="PRK08168.1"/>
    <property type="match status" value="1"/>
</dbReference>
<reference evidence="10 11" key="1">
    <citation type="submission" date="2021-08" db="EMBL/GenBank/DDBJ databases">
        <title>Rheinheimera aquimaris sp. nov., isolated from seawater of the East Sea in Korea.</title>
        <authorList>
            <person name="Kim K.H."/>
            <person name="Wenting R."/>
            <person name="Kim K.R."/>
            <person name="Jeon C.O."/>
        </authorList>
    </citation>
    <scope>NUCLEOTIDE SEQUENCE [LARGE SCALE GENOMIC DNA]</scope>
    <source>
        <strain evidence="10 11">MA-13</strain>
    </source>
</reference>
<evidence type="ECO:0000259" key="9">
    <source>
        <dbReference type="Pfam" id="PF00361"/>
    </source>
</evidence>
<feature type="transmembrane region" description="Helical" evidence="7">
    <location>
        <begin position="407"/>
        <end position="425"/>
    </location>
</feature>
<keyword evidence="11" id="KW-1185">Reference proteome</keyword>
<comment type="subunit">
    <text evidence="7">Forms a complex with DabA.</text>
</comment>
<feature type="transmembrane region" description="Helical" evidence="7">
    <location>
        <begin position="124"/>
        <end position="140"/>
    </location>
</feature>
<comment type="caution">
    <text evidence="10">The sequence shown here is derived from an EMBL/GenBank/DDBJ whole genome shotgun (WGS) entry which is preliminary data.</text>
</comment>
<dbReference type="Proteomes" id="UP000663814">
    <property type="component" value="Unassembled WGS sequence"/>
</dbReference>
<evidence type="ECO:0000256" key="7">
    <source>
        <dbReference type="HAMAP-Rule" id="MF_00862"/>
    </source>
</evidence>
<keyword evidence="6 7" id="KW-0472">Membrane</keyword>
<organism evidence="10 11">
    <name type="scientific">Rheinheimera maricola</name>
    <dbReference type="NCBI Taxonomy" id="2793282"/>
    <lineage>
        <taxon>Bacteria</taxon>
        <taxon>Pseudomonadati</taxon>
        <taxon>Pseudomonadota</taxon>
        <taxon>Gammaproteobacteria</taxon>
        <taxon>Chromatiales</taxon>
        <taxon>Chromatiaceae</taxon>
        <taxon>Rheinheimera</taxon>
    </lineage>
</organism>
<protein>
    <recommendedName>
        <fullName evidence="7">Probable inorganic carbon transporter subunit DabB</fullName>
    </recommendedName>
</protein>
<feature type="transmembrane region" description="Helical" evidence="7">
    <location>
        <begin position="264"/>
        <end position="283"/>
    </location>
</feature>
<name>A0ABS7XCL8_9GAMM</name>
<feature type="transmembrane region" description="Helical" evidence="7">
    <location>
        <begin position="64"/>
        <end position="80"/>
    </location>
</feature>
<feature type="transmembrane region" description="Helical" evidence="7">
    <location>
        <begin position="315"/>
        <end position="335"/>
    </location>
</feature>
<dbReference type="PANTHER" id="PTHR42829:SF1">
    <property type="entry name" value="INORGANIC CARBON TRANSPORTER SUBUNIT DABB-RELATED"/>
    <property type="match status" value="1"/>
</dbReference>
<evidence type="ECO:0000256" key="2">
    <source>
        <dbReference type="ARBA" id="ARBA00022448"/>
    </source>
</evidence>